<proteinExistence type="predicted"/>
<evidence type="ECO:0000313" key="2">
    <source>
        <dbReference type="Proteomes" id="UP001140087"/>
    </source>
</evidence>
<dbReference type="EMBL" id="JANBUN010003178">
    <property type="protein sequence ID" value="KAJ2792159.1"/>
    <property type="molecule type" value="Genomic_DNA"/>
</dbReference>
<dbReference type="Proteomes" id="UP001140087">
    <property type="component" value="Unassembled WGS sequence"/>
</dbReference>
<comment type="caution">
    <text evidence="1">The sequence shown here is derived from an EMBL/GenBank/DDBJ whole genome shotgun (WGS) entry which is preliminary data.</text>
</comment>
<feature type="non-terminal residue" evidence="1">
    <location>
        <position position="177"/>
    </location>
</feature>
<organism evidence="1 2">
    <name type="scientific">Coemansia helicoidea</name>
    <dbReference type="NCBI Taxonomy" id="1286919"/>
    <lineage>
        <taxon>Eukaryota</taxon>
        <taxon>Fungi</taxon>
        <taxon>Fungi incertae sedis</taxon>
        <taxon>Zoopagomycota</taxon>
        <taxon>Kickxellomycotina</taxon>
        <taxon>Kickxellomycetes</taxon>
        <taxon>Kickxellales</taxon>
        <taxon>Kickxellaceae</taxon>
        <taxon>Coemansia</taxon>
    </lineage>
</organism>
<reference evidence="1" key="1">
    <citation type="submission" date="2022-07" db="EMBL/GenBank/DDBJ databases">
        <title>Phylogenomic reconstructions and comparative analyses of Kickxellomycotina fungi.</title>
        <authorList>
            <person name="Reynolds N.K."/>
            <person name="Stajich J.E."/>
            <person name="Barry K."/>
            <person name="Grigoriev I.V."/>
            <person name="Crous P."/>
            <person name="Smith M.E."/>
        </authorList>
    </citation>
    <scope>NUCLEOTIDE SEQUENCE</scope>
    <source>
        <strain evidence="1">BCRC 34780</strain>
    </source>
</reference>
<sequence length="177" mass="20077">MLLGLRPPVMPVRAVTRRLFSAAVDAVAPKVREKITEFIRRQRRKGLYVEWGYMWKHFNVSKEVVEQIEAQVVAAAKRSSPVSARITRLADDTYDAAHGRFDWSIVTRSAGLPLVECLGHFSAELSKHPVQLRPTLDDWSTKDILAVRELLHELSKTLYHNAWNLAGAYINADPNDC</sequence>
<accession>A0ACC1KMK7</accession>
<keyword evidence="2" id="KW-1185">Reference proteome</keyword>
<protein>
    <submittedName>
        <fullName evidence="1">Uncharacterized protein</fullName>
    </submittedName>
</protein>
<name>A0ACC1KMK7_9FUNG</name>
<evidence type="ECO:0000313" key="1">
    <source>
        <dbReference type="EMBL" id="KAJ2792159.1"/>
    </source>
</evidence>
<gene>
    <name evidence="1" type="ORF">H4R21_006202</name>
</gene>